<dbReference type="AlphaFoldDB" id="A0A1H6RUU6"/>
<feature type="transmembrane region" description="Helical" evidence="1">
    <location>
        <begin position="56"/>
        <end position="75"/>
    </location>
</feature>
<dbReference type="InterPro" id="IPR054636">
    <property type="entry name" value="CydP"/>
</dbReference>
<dbReference type="EMBL" id="FNYE01000002">
    <property type="protein sequence ID" value="SEI55560.1"/>
    <property type="molecule type" value="Genomic_DNA"/>
</dbReference>
<keyword evidence="1" id="KW-0812">Transmembrane</keyword>
<name>A0A1H6RUU6_9BURK</name>
<protein>
    <submittedName>
        <fullName evidence="2">Uncharacterized protein</fullName>
    </submittedName>
</protein>
<keyword evidence="1" id="KW-0472">Membrane</keyword>
<evidence type="ECO:0000313" key="2">
    <source>
        <dbReference type="EMBL" id="SEI55560.1"/>
    </source>
</evidence>
<evidence type="ECO:0000256" key="1">
    <source>
        <dbReference type="SAM" id="Phobius"/>
    </source>
</evidence>
<accession>A0A1H6RUU6</accession>
<reference evidence="3" key="1">
    <citation type="submission" date="2016-10" db="EMBL/GenBank/DDBJ databases">
        <authorList>
            <person name="Varghese N."/>
            <person name="Submissions S."/>
        </authorList>
    </citation>
    <scope>NUCLEOTIDE SEQUENCE [LARGE SCALE GENOMIC DNA]</scope>
    <source>
        <strain evidence="3">LMG 26031</strain>
    </source>
</reference>
<sequence length="110" mass="12224">MRQCGCLRRWVLPEHPARCRCQSIMAITLNHRNPSRRALSSRIVAWARGPTFARDIAIVLAVKFALLLALKLAFFDHPQAQHMSLPPAQVAQALLSVPVSPPSQGDNHAR</sequence>
<dbReference type="Proteomes" id="UP000198866">
    <property type="component" value="Unassembled WGS sequence"/>
</dbReference>
<dbReference type="STRING" id="667676.SAMN05192539_1002306"/>
<keyword evidence="3" id="KW-1185">Reference proteome</keyword>
<gene>
    <name evidence="2" type="ORF">SAMN05192539_1002306</name>
</gene>
<proteinExistence type="predicted"/>
<dbReference type="NCBIfam" id="NF045611">
    <property type="entry name" value="small_CydP"/>
    <property type="match status" value="1"/>
</dbReference>
<evidence type="ECO:0000313" key="3">
    <source>
        <dbReference type="Proteomes" id="UP000198866"/>
    </source>
</evidence>
<keyword evidence="1" id="KW-1133">Transmembrane helix</keyword>
<organism evidence="2 3">
    <name type="scientific">Paraburkholderia diazotrophica</name>
    <dbReference type="NCBI Taxonomy" id="667676"/>
    <lineage>
        <taxon>Bacteria</taxon>
        <taxon>Pseudomonadati</taxon>
        <taxon>Pseudomonadota</taxon>
        <taxon>Betaproteobacteria</taxon>
        <taxon>Burkholderiales</taxon>
        <taxon>Burkholderiaceae</taxon>
        <taxon>Paraburkholderia</taxon>
    </lineage>
</organism>